<dbReference type="PROSITE" id="PS50005">
    <property type="entry name" value="TPR"/>
    <property type="match status" value="2"/>
</dbReference>
<dbReference type="OrthoDB" id="2017782at2759"/>
<sequence length="145" mass="16768">MRKLSERIFKLREEKMTLQDNLNNVQEMIDWKKYDDAEKLCSDLITDLQIEESVRKSGLAEIFNIWGLIMYKKVEFNKAQSLYKKSIEMNPSLAAAYYNHGVINYRLGLFDSALKDFQKAVQLDPDNLEFSAGLQASKIALDGLH</sequence>
<keyword evidence="1" id="KW-0802">TPR repeat</keyword>
<dbReference type="SMART" id="SM00028">
    <property type="entry name" value="TPR"/>
    <property type="match status" value="2"/>
</dbReference>
<dbReference type="PANTHER" id="PTHR47059">
    <property type="entry name" value="TETRATRICOPEPTIDE REPEAT PROTEIN 32"/>
    <property type="match status" value="1"/>
</dbReference>
<organism evidence="3 4">
    <name type="scientific">Nephila pilipes</name>
    <name type="common">Giant wood spider</name>
    <name type="synonym">Nephila maculata</name>
    <dbReference type="NCBI Taxonomy" id="299642"/>
    <lineage>
        <taxon>Eukaryota</taxon>
        <taxon>Metazoa</taxon>
        <taxon>Ecdysozoa</taxon>
        <taxon>Arthropoda</taxon>
        <taxon>Chelicerata</taxon>
        <taxon>Arachnida</taxon>
        <taxon>Araneae</taxon>
        <taxon>Araneomorphae</taxon>
        <taxon>Entelegynae</taxon>
        <taxon>Araneoidea</taxon>
        <taxon>Nephilidae</taxon>
        <taxon>Nephila</taxon>
    </lineage>
</organism>
<proteinExistence type="predicted"/>
<comment type="caution">
    <text evidence="3">The sequence shown here is derived from an EMBL/GenBank/DDBJ whole genome shotgun (WGS) entry which is preliminary data.</text>
</comment>
<dbReference type="Gene3D" id="1.25.40.10">
    <property type="entry name" value="Tetratricopeptide repeat domain"/>
    <property type="match status" value="1"/>
</dbReference>
<dbReference type="SUPFAM" id="SSF48452">
    <property type="entry name" value="TPR-like"/>
    <property type="match status" value="1"/>
</dbReference>
<evidence type="ECO:0000313" key="3">
    <source>
        <dbReference type="EMBL" id="GFT33460.1"/>
    </source>
</evidence>
<evidence type="ECO:0000313" key="4">
    <source>
        <dbReference type="Proteomes" id="UP000887013"/>
    </source>
</evidence>
<dbReference type="PROSITE" id="PS50293">
    <property type="entry name" value="TPR_REGION"/>
    <property type="match status" value="1"/>
</dbReference>
<dbReference type="AlphaFoldDB" id="A0A8X6TLZ0"/>
<feature type="repeat" description="TPR" evidence="1">
    <location>
        <begin position="94"/>
        <end position="127"/>
    </location>
</feature>
<protein>
    <submittedName>
        <fullName evidence="3">TPR_REGION domain-containing protein</fullName>
    </submittedName>
</protein>
<dbReference type="PANTHER" id="PTHR47059:SF1">
    <property type="entry name" value="TETRATRICOPEPTIDE REPEAT PROTEIN 32"/>
    <property type="match status" value="1"/>
</dbReference>
<gene>
    <name evidence="3" type="primary">AVEN_7776_1</name>
    <name evidence="3" type="ORF">NPIL_668671</name>
</gene>
<dbReference type="Pfam" id="PF00515">
    <property type="entry name" value="TPR_1"/>
    <property type="match status" value="1"/>
</dbReference>
<dbReference type="Proteomes" id="UP000887013">
    <property type="component" value="Unassembled WGS sequence"/>
</dbReference>
<evidence type="ECO:0000256" key="2">
    <source>
        <dbReference type="SAM" id="Coils"/>
    </source>
</evidence>
<evidence type="ECO:0000256" key="1">
    <source>
        <dbReference type="PROSITE-ProRule" id="PRU00339"/>
    </source>
</evidence>
<feature type="coiled-coil region" evidence="2">
    <location>
        <begin position="1"/>
        <end position="28"/>
    </location>
</feature>
<accession>A0A8X6TLZ0</accession>
<dbReference type="EMBL" id="BMAW01013352">
    <property type="protein sequence ID" value="GFT33460.1"/>
    <property type="molecule type" value="Genomic_DNA"/>
</dbReference>
<dbReference type="InterPro" id="IPR011990">
    <property type="entry name" value="TPR-like_helical_dom_sf"/>
</dbReference>
<keyword evidence="4" id="KW-1185">Reference proteome</keyword>
<keyword evidence="2" id="KW-0175">Coiled coil</keyword>
<reference evidence="3" key="1">
    <citation type="submission" date="2020-08" db="EMBL/GenBank/DDBJ databases">
        <title>Multicomponent nature underlies the extraordinary mechanical properties of spider dragline silk.</title>
        <authorList>
            <person name="Kono N."/>
            <person name="Nakamura H."/>
            <person name="Mori M."/>
            <person name="Yoshida Y."/>
            <person name="Ohtoshi R."/>
            <person name="Malay A.D."/>
            <person name="Moran D.A.P."/>
            <person name="Tomita M."/>
            <person name="Numata K."/>
            <person name="Arakawa K."/>
        </authorList>
    </citation>
    <scope>NUCLEOTIDE SEQUENCE</scope>
</reference>
<name>A0A8X6TLZ0_NEPPI</name>
<dbReference type="InterPro" id="IPR019734">
    <property type="entry name" value="TPR_rpt"/>
</dbReference>
<feature type="repeat" description="TPR" evidence="1">
    <location>
        <begin position="60"/>
        <end position="93"/>
    </location>
</feature>